<evidence type="ECO:0000313" key="3">
    <source>
        <dbReference type="Proteomes" id="UP001438953"/>
    </source>
</evidence>
<dbReference type="InterPro" id="IPR000847">
    <property type="entry name" value="LysR_HTH_N"/>
</dbReference>
<keyword evidence="3" id="KW-1185">Reference proteome</keyword>
<dbReference type="InterPro" id="IPR051815">
    <property type="entry name" value="Molybdate_resp_trans_reg"/>
</dbReference>
<evidence type="ECO:0000313" key="2">
    <source>
        <dbReference type="EMBL" id="MER5171822.1"/>
    </source>
</evidence>
<dbReference type="EMBL" id="JAYWLC010000005">
    <property type="protein sequence ID" value="MER5171822.1"/>
    <property type="molecule type" value="Genomic_DNA"/>
</dbReference>
<dbReference type="SUPFAM" id="SSF46785">
    <property type="entry name" value="Winged helix' DNA-binding domain"/>
    <property type="match status" value="1"/>
</dbReference>
<dbReference type="RefSeq" id="WP_350936378.1">
    <property type="nucleotide sequence ID" value="NZ_JAYWLC010000005.1"/>
</dbReference>
<accession>A0ABV1SFZ0</accession>
<dbReference type="PANTHER" id="PTHR30432">
    <property type="entry name" value="TRANSCRIPTIONAL REGULATOR MODE"/>
    <property type="match status" value="1"/>
</dbReference>
<comment type="caution">
    <text evidence="2">The sequence shown here is derived from an EMBL/GenBank/DDBJ whole genome shotgun (WGS) entry which is preliminary data.</text>
</comment>
<proteinExistence type="predicted"/>
<name>A0ABV1SFZ0_9RHOB</name>
<protein>
    <submittedName>
        <fullName evidence="2">LysR family transcriptional regulator</fullName>
    </submittedName>
</protein>
<reference evidence="2 3" key="1">
    <citation type="submission" date="2024-06" db="EMBL/GenBank/DDBJ databases">
        <title>Thioclava kandeliae sp. nov. from a rhizosphere soil sample of Kandelia candel in a mangrove.</title>
        <authorList>
            <person name="Mu T."/>
        </authorList>
    </citation>
    <scope>NUCLEOTIDE SEQUENCE [LARGE SCALE GENOMIC DNA]</scope>
    <source>
        <strain evidence="2 3">CPCC 100088</strain>
    </source>
</reference>
<dbReference type="InterPro" id="IPR036390">
    <property type="entry name" value="WH_DNA-bd_sf"/>
</dbReference>
<dbReference type="Pfam" id="PF00126">
    <property type="entry name" value="HTH_1"/>
    <property type="match status" value="1"/>
</dbReference>
<dbReference type="PANTHER" id="PTHR30432:SF1">
    <property type="entry name" value="DNA-BINDING TRANSCRIPTIONAL DUAL REGULATOR MODE"/>
    <property type="match status" value="1"/>
</dbReference>
<evidence type="ECO:0000259" key="1">
    <source>
        <dbReference type="Pfam" id="PF00126"/>
    </source>
</evidence>
<dbReference type="Proteomes" id="UP001438953">
    <property type="component" value="Unassembled WGS sequence"/>
</dbReference>
<sequence>MSLNRLALRLYWDPVMMGPGKADLLQAITEEGSISAAGRRMGMSYRRAWALVEELNAGFREPLVLSARGGAKGGGAQLSPTGEEVLRLYRQIETRLRETCAEDIARIEALTKGH</sequence>
<feature type="domain" description="HTH lysR-type" evidence="1">
    <location>
        <begin position="24"/>
        <end position="83"/>
    </location>
</feature>
<dbReference type="InterPro" id="IPR036388">
    <property type="entry name" value="WH-like_DNA-bd_sf"/>
</dbReference>
<gene>
    <name evidence="2" type="ORF">VSX56_08530</name>
</gene>
<dbReference type="Gene3D" id="1.10.10.10">
    <property type="entry name" value="Winged helix-like DNA-binding domain superfamily/Winged helix DNA-binding domain"/>
    <property type="match status" value="1"/>
</dbReference>
<organism evidence="2 3">
    <name type="scientific">Thioclava kandeliae</name>
    <dbReference type="NCBI Taxonomy" id="3070818"/>
    <lineage>
        <taxon>Bacteria</taxon>
        <taxon>Pseudomonadati</taxon>
        <taxon>Pseudomonadota</taxon>
        <taxon>Alphaproteobacteria</taxon>
        <taxon>Rhodobacterales</taxon>
        <taxon>Paracoccaceae</taxon>
        <taxon>Thioclava</taxon>
    </lineage>
</organism>